<dbReference type="RefSeq" id="WP_323262201.1">
    <property type="nucleotide sequence ID" value="NZ_JAYGIE010000078.1"/>
</dbReference>
<reference evidence="2 3" key="1">
    <citation type="submission" date="2023-12" db="EMBL/GenBank/DDBJ databases">
        <title>Baltic Sea Cyanobacteria.</title>
        <authorList>
            <person name="Delbaje E."/>
            <person name="Fewer D.P."/>
            <person name="Shishido T.K."/>
        </authorList>
    </citation>
    <scope>NUCLEOTIDE SEQUENCE [LARGE SCALE GENOMIC DNA]</scope>
    <source>
        <strain evidence="2 3">UHCC 0370</strain>
    </source>
</reference>
<gene>
    <name evidence="2" type="ORF">VB774_14310</name>
</gene>
<organism evidence="2 3">
    <name type="scientific">Pseudanabaena galeata UHCC 0370</name>
    <dbReference type="NCBI Taxonomy" id="3110310"/>
    <lineage>
        <taxon>Bacteria</taxon>
        <taxon>Bacillati</taxon>
        <taxon>Cyanobacteriota</taxon>
        <taxon>Cyanophyceae</taxon>
        <taxon>Pseudanabaenales</taxon>
        <taxon>Pseudanabaenaceae</taxon>
        <taxon>Pseudanabaena</taxon>
    </lineage>
</organism>
<evidence type="ECO:0008006" key="4">
    <source>
        <dbReference type="Google" id="ProtNLM"/>
    </source>
</evidence>
<accession>A0ABU5TL24</accession>
<comment type="caution">
    <text evidence="2">The sequence shown here is derived from an EMBL/GenBank/DDBJ whole genome shotgun (WGS) entry which is preliminary data.</text>
</comment>
<dbReference type="Proteomes" id="UP001301388">
    <property type="component" value="Unassembled WGS sequence"/>
</dbReference>
<evidence type="ECO:0000313" key="2">
    <source>
        <dbReference type="EMBL" id="MEA5478797.1"/>
    </source>
</evidence>
<name>A0ABU5TL24_9CYAN</name>
<keyword evidence="3" id="KW-1185">Reference proteome</keyword>
<dbReference type="EMBL" id="JAYGIE010000078">
    <property type="protein sequence ID" value="MEA5478797.1"/>
    <property type="molecule type" value="Genomic_DNA"/>
</dbReference>
<sequence>MNNSNYSKSEKHLGKSKKRKNHKWLEGLRKPETLRLIKLGVLTFKLLKWLIELLY</sequence>
<feature type="region of interest" description="Disordered" evidence="1">
    <location>
        <begin position="1"/>
        <end position="22"/>
    </location>
</feature>
<evidence type="ECO:0000256" key="1">
    <source>
        <dbReference type="SAM" id="MobiDB-lite"/>
    </source>
</evidence>
<proteinExistence type="predicted"/>
<protein>
    <recommendedName>
        <fullName evidence="4">Transposase</fullName>
    </recommendedName>
</protein>
<evidence type="ECO:0000313" key="3">
    <source>
        <dbReference type="Proteomes" id="UP001301388"/>
    </source>
</evidence>